<evidence type="ECO:0000256" key="5">
    <source>
        <dbReference type="ARBA" id="ARBA00023136"/>
    </source>
</evidence>
<feature type="domain" description="Pleiotropic ABC efflux transporter N-terminal" evidence="7">
    <location>
        <begin position="144"/>
        <end position="193"/>
    </location>
</feature>
<evidence type="ECO:0000259" key="7">
    <source>
        <dbReference type="Pfam" id="PF14510"/>
    </source>
</evidence>
<dbReference type="InterPro" id="IPR004241">
    <property type="entry name" value="Atg8-like"/>
</dbReference>
<keyword evidence="6" id="KW-0449">Lipoprotein</keyword>
<evidence type="ECO:0000256" key="3">
    <source>
        <dbReference type="ARBA" id="ARBA00011579"/>
    </source>
</evidence>
<organism evidence="8">
    <name type="scientific">Triticum urartu</name>
    <name type="common">Red wild einkorn</name>
    <name type="synonym">Crithodium urartu</name>
    <dbReference type="NCBI Taxonomy" id="4572"/>
    <lineage>
        <taxon>Eukaryota</taxon>
        <taxon>Viridiplantae</taxon>
        <taxon>Streptophyta</taxon>
        <taxon>Embryophyta</taxon>
        <taxon>Tracheophyta</taxon>
        <taxon>Spermatophyta</taxon>
        <taxon>Magnoliopsida</taxon>
        <taxon>Liliopsida</taxon>
        <taxon>Poales</taxon>
        <taxon>Poaceae</taxon>
        <taxon>BOP clade</taxon>
        <taxon>Pooideae</taxon>
        <taxon>Triticodae</taxon>
        <taxon>Triticeae</taxon>
        <taxon>Triticinae</taxon>
        <taxon>Triticum</taxon>
    </lineage>
</organism>
<dbReference type="eggNOG" id="KOG0065">
    <property type="taxonomic scope" value="Eukaryota"/>
</dbReference>
<dbReference type="STRING" id="4572.M7ZGS0"/>
<dbReference type="InterPro" id="IPR029071">
    <property type="entry name" value="Ubiquitin-like_domsf"/>
</dbReference>
<proteinExistence type="inferred from homology"/>
<comment type="subunit">
    <text evidence="3">Interacts with ATG4.</text>
</comment>
<dbReference type="GO" id="GO:0005776">
    <property type="term" value="C:autophagosome"/>
    <property type="evidence" value="ECO:0007669"/>
    <property type="project" value="UniProtKB-ARBA"/>
</dbReference>
<keyword evidence="5" id="KW-0472">Membrane</keyword>
<dbReference type="GO" id="GO:0016020">
    <property type="term" value="C:membrane"/>
    <property type="evidence" value="ECO:0007669"/>
    <property type="project" value="UniProtKB-SubCell"/>
</dbReference>
<keyword evidence="4" id="KW-0833">Ubl conjugation pathway</keyword>
<sequence length="270" mass="30971">MEKRKYLVPCDMPVGQFIFILRSRLHLSPGTALFVFVRNTLPQTVDDPEKKASAASGRLQLPSSSSWREALASTSSLSLREQHHDEEAELKWAAIERLPTWDRLHTSLPLNADGARPPEPVDVRRLGAADRRELVHTLIADIHKDNLRLLRHQRRRMDRVGVRQPTVEVRWRNLRVQAECQVVDGRPLPTLLNSAVSTFSLLTTMLGFNRNQERIHILKDVTGILKPSRLFVDWFSCCCDCIHFSTTAAVYTVRYIFVGFGFWSLLPYVF</sequence>
<protein>
    <recommendedName>
        <fullName evidence="7">Pleiotropic ABC efflux transporter N-terminal domain-containing protein</fullName>
    </recommendedName>
</protein>
<evidence type="ECO:0000256" key="6">
    <source>
        <dbReference type="ARBA" id="ARBA00023288"/>
    </source>
</evidence>
<comment type="similarity">
    <text evidence="2">Belongs to the ATG8 family.</text>
</comment>
<dbReference type="Gene3D" id="3.10.20.90">
    <property type="entry name" value="Phosphatidylinositol 3-kinase Catalytic Subunit, Chain A, domain 1"/>
    <property type="match status" value="1"/>
</dbReference>
<dbReference type="InterPro" id="IPR029481">
    <property type="entry name" value="ABC_trans_N"/>
</dbReference>
<reference evidence="8" key="1">
    <citation type="journal article" date="2013" name="Nature">
        <title>Draft genome of the wheat A-genome progenitor Triticum urartu.</title>
        <authorList>
            <person name="Ling H.Q."/>
            <person name="Zhao S."/>
            <person name="Liu D."/>
            <person name="Wang J."/>
            <person name="Sun H."/>
            <person name="Zhang C."/>
            <person name="Fan H."/>
            <person name="Li D."/>
            <person name="Dong L."/>
            <person name="Tao Y."/>
            <person name="Gao C."/>
            <person name="Wu H."/>
            <person name="Li Y."/>
            <person name="Cui Y."/>
            <person name="Guo X."/>
            <person name="Zheng S."/>
            <person name="Wang B."/>
            <person name="Yu K."/>
            <person name="Liang Q."/>
            <person name="Yang W."/>
            <person name="Lou X."/>
            <person name="Chen J."/>
            <person name="Feng M."/>
            <person name="Jian J."/>
            <person name="Zhang X."/>
            <person name="Luo G."/>
            <person name="Jiang Y."/>
            <person name="Liu J."/>
            <person name="Wang Z."/>
            <person name="Sha Y."/>
            <person name="Zhang B."/>
            <person name="Wu H."/>
            <person name="Tang D."/>
            <person name="Shen Q."/>
            <person name="Xue P."/>
            <person name="Zou S."/>
            <person name="Wang X."/>
            <person name="Liu X."/>
            <person name="Wang F."/>
            <person name="Yang Y."/>
            <person name="An X."/>
            <person name="Dong Z."/>
            <person name="Zhang K."/>
            <person name="Zhang X."/>
            <person name="Luo M.C."/>
            <person name="Dvorak J."/>
            <person name="Tong Y."/>
            <person name="Wang J."/>
            <person name="Yang H."/>
            <person name="Li Z."/>
            <person name="Wang D."/>
            <person name="Zhang A."/>
            <person name="Wang J."/>
        </authorList>
    </citation>
    <scope>NUCLEOTIDE SEQUENCE</scope>
</reference>
<comment type="subcellular location">
    <subcellularLocation>
        <location evidence="1">Membrane</location>
    </subcellularLocation>
</comment>
<accession>M7ZGS0</accession>
<evidence type="ECO:0000256" key="1">
    <source>
        <dbReference type="ARBA" id="ARBA00004370"/>
    </source>
</evidence>
<dbReference type="SUPFAM" id="SSF54236">
    <property type="entry name" value="Ubiquitin-like"/>
    <property type="match status" value="1"/>
</dbReference>
<evidence type="ECO:0000313" key="8">
    <source>
        <dbReference type="EMBL" id="EMS59277.1"/>
    </source>
</evidence>
<dbReference type="PANTHER" id="PTHR48040:SF18">
    <property type="entry name" value="PLEIOTROPIC DRUG RESISTANCE PROTEIN 3-LIKE ISOFORM X1"/>
    <property type="match status" value="1"/>
</dbReference>
<name>M7ZGS0_TRIUA</name>
<evidence type="ECO:0000256" key="2">
    <source>
        <dbReference type="ARBA" id="ARBA00007293"/>
    </source>
</evidence>
<dbReference type="eggNOG" id="KOG1654">
    <property type="taxonomic scope" value="Eukaryota"/>
</dbReference>
<dbReference type="EMBL" id="KD122623">
    <property type="protein sequence ID" value="EMS59277.1"/>
    <property type="molecule type" value="Genomic_DNA"/>
</dbReference>
<evidence type="ECO:0000256" key="4">
    <source>
        <dbReference type="ARBA" id="ARBA00022786"/>
    </source>
</evidence>
<dbReference type="Pfam" id="PF02991">
    <property type="entry name" value="ATG8"/>
    <property type="match status" value="1"/>
</dbReference>
<dbReference type="PANTHER" id="PTHR48040">
    <property type="entry name" value="PLEIOTROPIC DRUG RESISTANCE PROTEIN 1-LIKE ISOFORM X1"/>
    <property type="match status" value="1"/>
</dbReference>
<gene>
    <name evidence="8" type="ORF">TRIUR3_10125</name>
</gene>
<dbReference type="AlphaFoldDB" id="M7ZGS0"/>
<dbReference type="Pfam" id="PF14510">
    <property type="entry name" value="ABC_trans_N"/>
    <property type="match status" value="1"/>
</dbReference>